<feature type="compositionally biased region" description="Basic and acidic residues" evidence="19">
    <location>
        <begin position="1007"/>
        <end position="1023"/>
    </location>
</feature>
<dbReference type="Gene3D" id="3.40.50.360">
    <property type="match status" value="1"/>
</dbReference>
<feature type="domain" description="4Fe-4S Mo/W bis-MGD-type" evidence="22">
    <location>
        <begin position="1"/>
        <end position="62"/>
    </location>
</feature>
<reference evidence="23 24" key="1">
    <citation type="submission" date="2016-10" db="EMBL/GenBank/DDBJ databases">
        <authorList>
            <person name="de Groot N.N."/>
        </authorList>
    </citation>
    <scope>NUCLEOTIDE SEQUENCE [LARGE SCALE GENOMIC DNA]</scope>
    <source>
        <strain evidence="23 24">CGMCC 4.2023</strain>
    </source>
</reference>
<dbReference type="CDD" id="cd02791">
    <property type="entry name" value="MopB_CT_Nitrate-R-NapA-like"/>
    <property type="match status" value="1"/>
</dbReference>
<dbReference type="Pfam" id="PF04879">
    <property type="entry name" value="Molybdop_Fe4S4"/>
    <property type="match status" value="1"/>
</dbReference>
<dbReference type="SUPFAM" id="SSF52218">
    <property type="entry name" value="Flavoproteins"/>
    <property type="match status" value="1"/>
</dbReference>
<comment type="similarity">
    <text evidence="5">Belongs to the prokaryotic molybdopterin-containing oxidoreductase family. NasA/NapA/NarB subfamily.</text>
</comment>
<gene>
    <name evidence="23" type="ORF">SAMN05216223_104137</name>
</gene>
<dbReference type="InterPro" id="IPR001433">
    <property type="entry name" value="OxRdtase_FAD/NAD-bd"/>
</dbReference>
<dbReference type="InterPro" id="IPR006657">
    <property type="entry name" value="MoPterin_dinucl-bd_dom"/>
</dbReference>
<dbReference type="InterPro" id="IPR003097">
    <property type="entry name" value="CysJ-like_FAD-binding"/>
</dbReference>
<dbReference type="GO" id="GO:0051539">
    <property type="term" value="F:4 iron, 4 sulfur cluster binding"/>
    <property type="evidence" value="ECO:0007669"/>
    <property type="project" value="UniProtKB-KW"/>
</dbReference>
<evidence type="ECO:0000259" key="20">
    <source>
        <dbReference type="PROSITE" id="PS50902"/>
    </source>
</evidence>
<dbReference type="OrthoDB" id="7376058at2"/>
<dbReference type="PRINTS" id="PR00369">
    <property type="entry name" value="FLAVODOXIN"/>
</dbReference>
<keyword evidence="14" id="KW-0560">Oxidoreductase</keyword>
<feature type="region of interest" description="Disordered" evidence="19">
    <location>
        <begin position="993"/>
        <end position="1048"/>
    </location>
</feature>
<feature type="region of interest" description="Disordered" evidence="19">
    <location>
        <begin position="710"/>
        <end position="743"/>
    </location>
</feature>
<dbReference type="EMBL" id="FNVU01000004">
    <property type="protein sequence ID" value="SEG27311.1"/>
    <property type="molecule type" value="Genomic_DNA"/>
</dbReference>
<dbReference type="InterPro" id="IPR006656">
    <property type="entry name" value="Mopterin_OxRdtase"/>
</dbReference>
<evidence type="ECO:0000256" key="5">
    <source>
        <dbReference type="ARBA" id="ARBA00008747"/>
    </source>
</evidence>
<dbReference type="PRINTS" id="PR00371">
    <property type="entry name" value="FPNCR"/>
</dbReference>
<dbReference type="CDD" id="cd06199">
    <property type="entry name" value="SiR"/>
    <property type="match status" value="1"/>
</dbReference>
<evidence type="ECO:0000256" key="19">
    <source>
        <dbReference type="SAM" id="MobiDB-lite"/>
    </source>
</evidence>
<comment type="cofactor">
    <cofactor evidence="1">
        <name>FMN</name>
        <dbReference type="ChEBI" id="CHEBI:58210"/>
    </cofactor>
</comment>
<dbReference type="Gene3D" id="2.40.30.10">
    <property type="entry name" value="Translation factors"/>
    <property type="match status" value="1"/>
</dbReference>
<dbReference type="PROSITE" id="PS51669">
    <property type="entry name" value="4FE4S_MOW_BIS_MGD"/>
    <property type="match status" value="1"/>
</dbReference>
<feature type="compositionally biased region" description="Low complexity" evidence="19">
    <location>
        <begin position="993"/>
        <end position="1006"/>
    </location>
</feature>
<feature type="domain" description="FAD-binding FR-type" evidence="21">
    <location>
        <begin position="1042"/>
        <end position="1267"/>
    </location>
</feature>
<dbReference type="Gene3D" id="2.20.25.90">
    <property type="entry name" value="ADC-like domains"/>
    <property type="match status" value="1"/>
</dbReference>
<sequence>MSKVRTVCSYCGVGCGIVLDVAAGPDGRRKVLKASGDKEHPANFGRLCTKGATTADMLAAPGRLTTALVRDERGGAATPVPVADAVARTAERLRAIVDEHGPDAVAFYVSGQMSLEAQYLANKLAKGFVRTNQIESNSRLCMASAGSGYKLSLGADGPPGSYRDFERADVFLVIGSNMADCHPILFLRMMDRVKAGAKLIVVDPRRTATAAKADVFLQLRPGTDLALLNGLLHLLVADGRTDPEFIAAHTEGWEAMPDLLADYPPAAVAGLTGIAEDDLRAAARLIGDAREWMSCWTMGLNQSTHGTWNTNALINLHLATGAICRPGSGPFSLTGQPNAMGGREMGYMGPGLPGQRSVLVAGDRAATEELWGLPPGTIRGDGSGTGTVEMFRRMAAGDIKACWIICTNPVASVANRRTVIEGLEAAELVVVQDVFADTETTGYADVVLPGAMWTEAEGVLVNSERNLTLARPALDPPGEATADWRLIADVARAMGWADAFSYAGPEEVFEELKGAWNPTTGYDLRGVSYARLRDTPVQWPAADPDGPDRNPIRYAGPDGPRFPTASGRAAFFPRPHLPPAELPDDDYPFALNTGRLPHQWHTLTKTGKVAKLNRLDPAPFVEVHPTDAERLGIAAGDTVEVSSRRGRAVLPAVVTDRVLPGCCFAPFHWNDLFGEYRCVNAVTNDAVDPISFQPEFKVCAVALAKVAAPAADPSPPEQGTPPLSQEAASLRSPTGPGTGPVPAVGDHMAGAVGLFGLTDPPPVLAPDERQYLVGFLAGLESGAPGVPVLPPDAPFSPAHARWVNGVLAGMYSRVPQSVPAARTENGVAAPDQPPSSTREIVVLWASQTGTAEEFAAAAVDRLAGEGHRPVLTGMDRADPRALPDAADLLLITSTFGDGDAPDNGSGFWEALAGPDAPRLEGRRYSVLAFGDSSYDDFCGHGRRLDRRLGELGAVRLAPRADCEPDGEDTAAGWLDGVLESLVAEVTEVGVDAAARPAGPGLPAASPRPDDAARPDDAPLDAHARTNGAPLPAPARHAGSPRPGPVTALLTGNRLLSRPGAAKEVRRFAFDTTGCAVPFRYEAGDALSVSPVNSPGLVAEWLAVTGLDAASPVPVASPGERAGSAELPLGDALHRHFDITRITPALLHFVADRTRDRHLKTLLRAEGDDRLAQWCWGRQAVDVIAEHPVSASAEEWAGVLKRLQPRQYSISSSPLADPYEVALTVAVIRYDTPLGGRRQGVCSPFLADAAHGTPVPVALRRAPHFRPPADPSTPMVMIGPGTGVAPFVGFLDERRARGDRAPNWLFFGEQHRATDFYYEEELAAHLAGGTLARLDTAFSRDQRAKVYVQDRMREHGPRLWSWLQDGAHVYVCGDASRMAKDVDRALRDVVVAHGGLSPEAAAVYVKQLAAEKRYVRDVY</sequence>
<comment type="cofactor">
    <cofactor evidence="4">
        <name>FAD</name>
        <dbReference type="ChEBI" id="CHEBI:57692"/>
    </cofactor>
</comment>
<dbReference type="InterPro" id="IPR017938">
    <property type="entry name" value="Riboflavin_synthase-like_b-brl"/>
</dbReference>
<dbReference type="InterPro" id="IPR029039">
    <property type="entry name" value="Flavoprotein-like_sf"/>
</dbReference>
<dbReference type="FunFam" id="2.40.40.20:FF:000005">
    <property type="entry name" value="Periplasmic nitrate reductase"/>
    <property type="match status" value="1"/>
</dbReference>
<keyword evidence="12" id="KW-0274">FAD</keyword>
<dbReference type="InterPro" id="IPR001709">
    <property type="entry name" value="Flavoprot_Pyr_Nucl_cyt_Rdtase"/>
</dbReference>
<keyword evidence="13" id="KW-0521">NADP</keyword>
<dbReference type="InterPro" id="IPR001094">
    <property type="entry name" value="Flavdoxin-like"/>
</dbReference>
<evidence type="ECO:0000313" key="24">
    <source>
        <dbReference type="Proteomes" id="UP000236754"/>
    </source>
</evidence>
<dbReference type="CDD" id="cd02754">
    <property type="entry name" value="MopB_Nitrate-R-NapA-like"/>
    <property type="match status" value="1"/>
</dbReference>
<evidence type="ECO:0000256" key="8">
    <source>
        <dbReference type="ARBA" id="ARBA00022505"/>
    </source>
</evidence>
<evidence type="ECO:0000256" key="12">
    <source>
        <dbReference type="ARBA" id="ARBA00022827"/>
    </source>
</evidence>
<evidence type="ECO:0000256" key="15">
    <source>
        <dbReference type="ARBA" id="ARBA00023004"/>
    </source>
</evidence>
<dbReference type="InterPro" id="IPR009010">
    <property type="entry name" value="Asp_de-COase-like_dom_sf"/>
</dbReference>
<evidence type="ECO:0000259" key="21">
    <source>
        <dbReference type="PROSITE" id="PS51384"/>
    </source>
</evidence>
<keyword evidence="7" id="KW-0004">4Fe-4S</keyword>
<evidence type="ECO:0000259" key="22">
    <source>
        <dbReference type="PROSITE" id="PS51669"/>
    </source>
</evidence>
<dbReference type="Gene3D" id="3.40.228.10">
    <property type="entry name" value="Dimethylsulfoxide Reductase, domain 2"/>
    <property type="match status" value="1"/>
</dbReference>
<dbReference type="InterPro" id="IPR017927">
    <property type="entry name" value="FAD-bd_FR_type"/>
</dbReference>
<keyword evidence="24" id="KW-1185">Reference proteome</keyword>
<evidence type="ECO:0000256" key="14">
    <source>
        <dbReference type="ARBA" id="ARBA00023002"/>
    </source>
</evidence>
<protein>
    <recommendedName>
        <fullName evidence="6">assimilatory sulfite reductase (NADPH)</fullName>
        <ecNumber evidence="6">1.8.1.2</ecNumber>
    </recommendedName>
</protein>
<dbReference type="PROSITE" id="PS50902">
    <property type="entry name" value="FLAVODOXIN_LIKE"/>
    <property type="match status" value="1"/>
</dbReference>
<dbReference type="GO" id="GO:0043546">
    <property type="term" value="F:molybdopterin cofactor binding"/>
    <property type="evidence" value="ECO:0007669"/>
    <property type="project" value="InterPro"/>
</dbReference>
<evidence type="ECO:0000256" key="9">
    <source>
        <dbReference type="ARBA" id="ARBA00022630"/>
    </source>
</evidence>
<evidence type="ECO:0000256" key="10">
    <source>
        <dbReference type="ARBA" id="ARBA00022643"/>
    </source>
</evidence>
<evidence type="ECO:0000256" key="3">
    <source>
        <dbReference type="ARBA" id="ARBA00001966"/>
    </source>
</evidence>
<dbReference type="InterPro" id="IPR008254">
    <property type="entry name" value="Flavodoxin/NO_synth"/>
</dbReference>
<dbReference type="InterPro" id="IPR041957">
    <property type="entry name" value="CT_Nitrate-R-NapA-like"/>
</dbReference>
<evidence type="ECO:0000256" key="6">
    <source>
        <dbReference type="ARBA" id="ARBA00012604"/>
    </source>
</evidence>
<keyword evidence="17" id="KW-0534">Nitrate assimilation</keyword>
<dbReference type="Pfam" id="PF00667">
    <property type="entry name" value="FAD_binding_1"/>
    <property type="match status" value="1"/>
</dbReference>
<keyword evidence="8" id="KW-0500">Molybdenum</keyword>
<evidence type="ECO:0000256" key="2">
    <source>
        <dbReference type="ARBA" id="ARBA00001942"/>
    </source>
</evidence>
<dbReference type="GO" id="GO:0010181">
    <property type="term" value="F:FMN binding"/>
    <property type="evidence" value="ECO:0007669"/>
    <property type="project" value="InterPro"/>
</dbReference>
<evidence type="ECO:0000313" key="23">
    <source>
        <dbReference type="EMBL" id="SEG27311.1"/>
    </source>
</evidence>
<evidence type="ECO:0000256" key="1">
    <source>
        <dbReference type="ARBA" id="ARBA00001917"/>
    </source>
</evidence>
<organism evidence="23 24">
    <name type="scientific">Actinacidiphila yanglinensis</name>
    <dbReference type="NCBI Taxonomy" id="310779"/>
    <lineage>
        <taxon>Bacteria</taxon>
        <taxon>Bacillati</taxon>
        <taxon>Actinomycetota</taxon>
        <taxon>Actinomycetes</taxon>
        <taxon>Kitasatosporales</taxon>
        <taxon>Streptomycetaceae</taxon>
        <taxon>Actinacidiphila</taxon>
    </lineage>
</organism>
<dbReference type="Gene3D" id="3.40.50.740">
    <property type="match status" value="1"/>
</dbReference>
<keyword evidence="9" id="KW-0285">Flavoprotein</keyword>
<dbReference type="Pfam" id="PF01568">
    <property type="entry name" value="Molydop_binding"/>
    <property type="match status" value="1"/>
</dbReference>
<dbReference type="Proteomes" id="UP000236754">
    <property type="component" value="Unassembled WGS sequence"/>
</dbReference>
<dbReference type="PROSITE" id="PS51384">
    <property type="entry name" value="FAD_FR"/>
    <property type="match status" value="1"/>
</dbReference>
<dbReference type="SUPFAM" id="SSF53706">
    <property type="entry name" value="Formate dehydrogenase/DMSO reductase, domains 1-3"/>
    <property type="match status" value="1"/>
</dbReference>
<dbReference type="GO" id="GO:0042128">
    <property type="term" value="P:nitrate assimilation"/>
    <property type="evidence" value="ECO:0007669"/>
    <property type="project" value="UniProtKB-KW"/>
</dbReference>
<evidence type="ECO:0000256" key="4">
    <source>
        <dbReference type="ARBA" id="ARBA00001974"/>
    </source>
</evidence>
<keyword evidence="16" id="KW-0411">Iron-sulfur</keyword>
<dbReference type="InterPro" id="IPR039261">
    <property type="entry name" value="FNR_nucleotide-bd"/>
</dbReference>
<keyword evidence="10" id="KW-0288">FMN</keyword>
<evidence type="ECO:0000256" key="18">
    <source>
        <dbReference type="ARBA" id="ARBA00052219"/>
    </source>
</evidence>
<dbReference type="PANTHER" id="PTHR43105:SF9">
    <property type="entry name" value="NADPH-FE(3+) OXIDOREDUCTASE SUBUNIT ALPHA"/>
    <property type="match status" value="1"/>
</dbReference>
<evidence type="ECO:0000256" key="7">
    <source>
        <dbReference type="ARBA" id="ARBA00022485"/>
    </source>
</evidence>
<comment type="cofactor">
    <cofactor evidence="3">
        <name>[4Fe-4S] cluster</name>
        <dbReference type="ChEBI" id="CHEBI:49883"/>
    </cofactor>
</comment>
<evidence type="ECO:0000256" key="13">
    <source>
        <dbReference type="ARBA" id="ARBA00022857"/>
    </source>
</evidence>
<proteinExistence type="inferred from homology"/>
<dbReference type="Gene3D" id="3.40.50.80">
    <property type="entry name" value="Nucleotide-binding domain of ferredoxin-NADP reductase (FNR) module"/>
    <property type="match status" value="1"/>
</dbReference>
<dbReference type="SMART" id="SM00926">
    <property type="entry name" value="Molybdop_Fe4S4"/>
    <property type="match status" value="1"/>
</dbReference>
<dbReference type="GO" id="GO:0004783">
    <property type="term" value="F:sulfite reductase (NADPH) activity"/>
    <property type="evidence" value="ECO:0007669"/>
    <property type="project" value="UniProtKB-EC"/>
</dbReference>
<dbReference type="SUPFAM" id="SSF50692">
    <property type="entry name" value="ADC-like"/>
    <property type="match status" value="1"/>
</dbReference>
<evidence type="ECO:0000256" key="17">
    <source>
        <dbReference type="ARBA" id="ARBA00023063"/>
    </source>
</evidence>
<dbReference type="InterPro" id="IPR023173">
    <property type="entry name" value="NADPH_Cyt_P450_Rdtase_alpha"/>
</dbReference>
<dbReference type="EC" id="1.8.1.2" evidence="6"/>
<dbReference type="Gene3D" id="1.20.990.10">
    <property type="entry name" value="NADPH-cytochrome p450 Reductase, Chain A, domain 3"/>
    <property type="match status" value="1"/>
</dbReference>
<dbReference type="Pfam" id="PF00175">
    <property type="entry name" value="NAD_binding_1"/>
    <property type="match status" value="1"/>
</dbReference>
<dbReference type="FunFam" id="3.40.50.80:FF:000001">
    <property type="entry name" value="NADPH--cytochrome P450 reductase 1"/>
    <property type="match status" value="1"/>
</dbReference>
<evidence type="ECO:0000256" key="16">
    <source>
        <dbReference type="ARBA" id="ARBA00023014"/>
    </source>
</evidence>
<dbReference type="SUPFAM" id="SSF63380">
    <property type="entry name" value="Riboflavin synthase domain-like"/>
    <property type="match status" value="1"/>
</dbReference>
<dbReference type="Gene3D" id="2.40.40.20">
    <property type="match status" value="1"/>
</dbReference>
<feature type="domain" description="Flavodoxin-like" evidence="20">
    <location>
        <begin position="840"/>
        <end position="978"/>
    </location>
</feature>
<dbReference type="GO" id="GO:0046872">
    <property type="term" value="F:metal ion binding"/>
    <property type="evidence" value="ECO:0007669"/>
    <property type="project" value="UniProtKB-KW"/>
</dbReference>
<dbReference type="InterPro" id="IPR006963">
    <property type="entry name" value="Mopterin_OxRdtase_4Fe-4S_dom"/>
</dbReference>
<comment type="catalytic activity">
    <reaction evidence="18">
        <text>hydrogen sulfide + 3 NADP(+) + 3 H2O = sulfite + 3 NADPH + 4 H(+)</text>
        <dbReference type="Rhea" id="RHEA:13801"/>
        <dbReference type="ChEBI" id="CHEBI:15377"/>
        <dbReference type="ChEBI" id="CHEBI:15378"/>
        <dbReference type="ChEBI" id="CHEBI:17359"/>
        <dbReference type="ChEBI" id="CHEBI:29919"/>
        <dbReference type="ChEBI" id="CHEBI:57783"/>
        <dbReference type="ChEBI" id="CHEBI:58349"/>
        <dbReference type="EC" id="1.8.1.2"/>
    </reaction>
</comment>
<accession>A0A1H5YT31</accession>
<keyword evidence="11" id="KW-0479">Metal-binding</keyword>
<evidence type="ECO:0000256" key="11">
    <source>
        <dbReference type="ARBA" id="ARBA00022723"/>
    </source>
</evidence>
<dbReference type="SUPFAM" id="SSF52343">
    <property type="entry name" value="Ferredoxin reductase-like, C-terminal NADP-linked domain"/>
    <property type="match status" value="1"/>
</dbReference>
<comment type="cofactor">
    <cofactor evidence="2">
        <name>Mo-bis(molybdopterin guanine dinucleotide)</name>
        <dbReference type="ChEBI" id="CHEBI:60539"/>
    </cofactor>
</comment>
<dbReference type="InterPro" id="IPR050123">
    <property type="entry name" value="Prok_molybdopt-oxidoreductase"/>
</dbReference>
<keyword evidence="15" id="KW-0408">Iron</keyword>
<dbReference type="PANTHER" id="PTHR43105">
    <property type="entry name" value="RESPIRATORY NITRATE REDUCTASE"/>
    <property type="match status" value="1"/>
</dbReference>
<name>A0A1H5YT31_9ACTN</name>
<dbReference type="GO" id="GO:0016020">
    <property type="term" value="C:membrane"/>
    <property type="evidence" value="ECO:0007669"/>
    <property type="project" value="TreeGrafter"/>
</dbReference>
<dbReference type="Pfam" id="PF00258">
    <property type="entry name" value="Flavodoxin_1"/>
    <property type="match status" value="1"/>
</dbReference>
<dbReference type="Pfam" id="PF00384">
    <property type="entry name" value="Molybdopterin"/>
    <property type="match status" value="1"/>
</dbReference>